<feature type="compositionally biased region" description="Basic and acidic residues" evidence="1">
    <location>
        <begin position="55"/>
        <end position="71"/>
    </location>
</feature>
<dbReference type="AlphaFoldDB" id="A0A397I9R9"/>
<proteinExistence type="predicted"/>
<evidence type="ECO:0000313" key="3">
    <source>
        <dbReference type="Proteomes" id="UP000266861"/>
    </source>
</evidence>
<reference evidence="2 3" key="1">
    <citation type="submission" date="2018-08" db="EMBL/GenBank/DDBJ databases">
        <title>Genome and evolution of the arbuscular mycorrhizal fungus Diversispora epigaea (formerly Glomus versiforme) and its bacterial endosymbionts.</title>
        <authorList>
            <person name="Sun X."/>
            <person name="Fei Z."/>
            <person name="Harrison M."/>
        </authorList>
    </citation>
    <scope>NUCLEOTIDE SEQUENCE [LARGE SCALE GENOMIC DNA]</scope>
    <source>
        <strain evidence="2 3">IT104</strain>
    </source>
</reference>
<evidence type="ECO:0000256" key="1">
    <source>
        <dbReference type="SAM" id="MobiDB-lite"/>
    </source>
</evidence>
<comment type="caution">
    <text evidence="2">The sequence shown here is derived from an EMBL/GenBank/DDBJ whole genome shotgun (WGS) entry which is preliminary data.</text>
</comment>
<sequence length="78" mass="9158">MTMLTMTKNIMKITDKSQPAIQNEQPSVLSLFKNNLKAQQQFVSEDKEIKEFGEIKETRKTEEMEDMRETQESEESEV</sequence>
<feature type="region of interest" description="Disordered" evidence="1">
    <location>
        <begin position="55"/>
        <end position="78"/>
    </location>
</feature>
<dbReference type="EMBL" id="PQFF01000234">
    <property type="protein sequence ID" value="RHZ71587.1"/>
    <property type="molecule type" value="Genomic_DNA"/>
</dbReference>
<organism evidence="2 3">
    <name type="scientific">Diversispora epigaea</name>
    <dbReference type="NCBI Taxonomy" id="1348612"/>
    <lineage>
        <taxon>Eukaryota</taxon>
        <taxon>Fungi</taxon>
        <taxon>Fungi incertae sedis</taxon>
        <taxon>Mucoromycota</taxon>
        <taxon>Glomeromycotina</taxon>
        <taxon>Glomeromycetes</taxon>
        <taxon>Diversisporales</taxon>
        <taxon>Diversisporaceae</taxon>
        <taxon>Diversispora</taxon>
    </lineage>
</organism>
<name>A0A397I9R9_9GLOM</name>
<accession>A0A397I9R9</accession>
<keyword evidence="3" id="KW-1185">Reference proteome</keyword>
<protein>
    <submittedName>
        <fullName evidence="2">Uncharacterized protein</fullName>
    </submittedName>
</protein>
<gene>
    <name evidence="2" type="ORF">Glove_256g198</name>
</gene>
<dbReference type="Proteomes" id="UP000266861">
    <property type="component" value="Unassembled WGS sequence"/>
</dbReference>
<evidence type="ECO:0000313" key="2">
    <source>
        <dbReference type="EMBL" id="RHZ71587.1"/>
    </source>
</evidence>